<feature type="domain" description="Thioredoxin" evidence="3">
    <location>
        <begin position="319"/>
        <end position="461"/>
    </location>
</feature>
<dbReference type="PANTHER" id="PTHR42852">
    <property type="entry name" value="THIOL:DISULFIDE INTERCHANGE PROTEIN DSBE"/>
    <property type="match status" value="1"/>
</dbReference>
<gene>
    <name evidence="4" type="ORF">EI16_08100</name>
</gene>
<organism evidence="4 5">
    <name type="scientific">Hydrogenovibrio marinus</name>
    <dbReference type="NCBI Taxonomy" id="28885"/>
    <lineage>
        <taxon>Bacteria</taxon>
        <taxon>Pseudomonadati</taxon>
        <taxon>Pseudomonadota</taxon>
        <taxon>Gammaproteobacteria</taxon>
        <taxon>Thiotrichales</taxon>
        <taxon>Piscirickettsiaceae</taxon>
        <taxon>Hydrogenovibrio</taxon>
    </lineage>
</organism>
<feature type="signal peptide" evidence="2">
    <location>
        <begin position="1"/>
        <end position="36"/>
    </location>
</feature>
<comment type="caution">
    <text evidence="4">The sequence shown here is derived from an EMBL/GenBank/DDBJ whole genome shotgun (WGS) entry which is preliminary data.</text>
</comment>
<dbReference type="EMBL" id="JMIU01000001">
    <property type="protein sequence ID" value="KDN96233.1"/>
    <property type="molecule type" value="Genomic_DNA"/>
</dbReference>
<dbReference type="PROSITE" id="PS51352">
    <property type="entry name" value="THIOREDOXIN_2"/>
    <property type="match status" value="1"/>
</dbReference>
<dbReference type="InterPro" id="IPR050553">
    <property type="entry name" value="Thioredoxin_ResA/DsbE_sf"/>
</dbReference>
<proteinExistence type="predicted"/>
<keyword evidence="2" id="KW-0732">Signal</keyword>
<feature type="chain" id="PRO_5001636776" description="Thioredoxin domain-containing protein" evidence="2">
    <location>
        <begin position="37"/>
        <end position="473"/>
    </location>
</feature>
<reference evidence="4 5" key="1">
    <citation type="submission" date="2014-04" db="EMBL/GenBank/DDBJ databases">
        <title>Draft genome sequence of Hydrogenovibrio marinus MH-110, a model organism for aerobic H2 metabolism.</title>
        <authorList>
            <person name="Cha H.J."/>
            <person name="Jo B.H."/>
            <person name="Hwang B.H."/>
        </authorList>
    </citation>
    <scope>NUCLEOTIDE SEQUENCE [LARGE SCALE GENOMIC DNA]</scope>
    <source>
        <strain evidence="4 5">MH-110</strain>
    </source>
</reference>
<dbReference type="InterPro" id="IPR017937">
    <property type="entry name" value="Thioredoxin_CS"/>
</dbReference>
<name>A0A066ZR20_HYDMR</name>
<dbReference type="AlphaFoldDB" id="A0A066ZR20"/>
<dbReference type="Gene3D" id="3.40.30.10">
    <property type="entry name" value="Glutaredoxin"/>
    <property type="match status" value="1"/>
</dbReference>
<dbReference type="InterPro" id="IPR036249">
    <property type="entry name" value="Thioredoxin-like_sf"/>
</dbReference>
<dbReference type="PANTHER" id="PTHR42852:SF17">
    <property type="entry name" value="THIOREDOXIN-LIKE PROTEIN HI_1115"/>
    <property type="match status" value="1"/>
</dbReference>
<keyword evidence="1" id="KW-0676">Redox-active center</keyword>
<sequence length="473" mass="52828">MAFNSFKILLHKHLHSRLFNGVISLLLLSASMVTLAQTETDKNLKPLNHHDYALWNSLPTKDLNLPNGDTLTVTNVESKTPQDEKRVYIWIGNSYPPNDGTALLAQHLSQTGTVWYLDTPDAMFIPRTKTALRNLKGGFMAAMLDFATQHYKQVVVISLESASVPTLRGIREWQVDTDDKAKRNRLKSVVLMFPNLYVGVPVAGTERQLFPIASATALPITLILAERGALTNEVHKSLFALRSGGCLVHTVMLKGSTDGEFHFNNMRKMAKVTADAIIKGVAQQQKQATKIGYHIAKLEASEALKNPPVSTVVRGMKRFDPPIPMPSDIVLRDLDGNKIDVKKDYKGKALLINFWATWCPHCVEEIPSMNRALSQLDANHFAMVSVSYREPKSVVKPFTEKVAVDFPVLLDEKGEVASKWKVFAFPSSFLVDRNGMIRYSINAGNIWDTDQMLGYLKVIQGKIQDTKVVSDRK</sequence>
<evidence type="ECO:0000256" key="1">
    <source>
        <dbReference type="ARBA" id="ARBA00023284"/>
    </source>
</evidence>
<evidence type="ECO:0000313" key="5">
    <source>
        <dbReference type="Proteomes" id="UP000027341"/>
    </source>
</evidence>
<evidence type="ECO:0000313" key="4">
    <source>
        <dbReference type="EMBL" id="KDN96233.1"/>
    </source>
</evidence>
<dbReference type="RefSeq" id="WP_029911978.1">
    <property type="nucleotide sequence ID" value="NZ_AP020335.1"/>
</dbReference>
<evidence type="ECO:0000256" key="2">
    <source>
        <dbReference type="SAM" id="SignalP"/>
    </source>
</evidence>
<dbReference type="Proteomes" id="UP000027341">
    <property type="component" value="Unassembled WGS sequence"/>
</dbReference>
<evidence type="ECO:0000259" key="3">
    <source>
        <dbReference type="PROSITE" id="PS51352"/>
    </source>
</evidence>
<dbReference type="CDD" id="cd02966">
    <property type="entry name" value="TlpA_like_family"/>
    <property type="match status" value="1"/>
</dbReference>
<dbReference type="GO" id="GO:0015036">
    <property type="term" value="F:disulfide oxidoreductase activity"/>
    <property type="evidence" value="ECO:0007669"/>
    <property type="project" value="UniProtKB-ARBA"/>
</dbReference>
<dbReference type="SUPFAM" id="SSF52833">
    <property type="entry name" value="Thioredoxin-like"/>
    <property type="match status" value="1"/>
</dbReference>
<dbReference type="InterPro" id="IPR000866">
    <property type="entry name" value="AhpC/TSA"/>
</dbReference>
<dbReference type="InterPro" id="IPR013766">
    <property type="entry name" value="Thioredoxin_domain"/>
</dbReference>
<accession>A0A066ZR20</accession>
<dbReference type="PROSITE" id="PS00194">
    <property type="entry name" value="THIOREDOXIN_1"/>
    <property type="match status" value="1"/>
</dbReference>
<dbReference type="GO" id="GO:0016209">
    <property type="term" value="F:antioxidant activity"/>
    <property type="evidence" value="ECO:0007669"/>
    <property type="project" value="InterPro"/>
</dbReference>
<protein>
    <recommendedName>
        <fullName evidence="3">Thioredoxin domain-containing protein</fullName>
    </recommendedName>
</protein>
<dbReference type="Pfam" id="PF00578">
    <property type="entry name" value="AhpC-TSA"/>
    <property type="match status" value="1"/>
</dbReference>
<keyword evidence="5" id="KW-1185">Reference proteome</keyword>